<reference evidence="12 13" key="1">
    <citation type="submission" date="2020-12" db="EMBL/GenBank/DDBJ databases">
        <title>Revised draft genomes of Rhodomicrobium vannielii ATCC 17100 and Rhodomicrobium udaipurense JA643.</title>
        <authorList>
            <person name="Conners E.M."/>
            <person name="Davenport E.J."/>
            <person name="Bose A."/>
        </authorList>
    </citation>
    <scope>NUCLEOTIDE SEQUENCE [LARGE SCALE GENOMIC DNA]</scope>
    <source>
        <strain evidence="12 13">JA643</strain>
    </source>
</reference>
<dbReference type="EC" id="3.4.13.22" evidence="9 10"/>
<evidence type="ECO:0000256" key="6">
    <source>
        <dbReference type="ARBA" id="ARBA00022997"/>
    </source>
</evidence>
<gene>
    <name evidence="9" type="primary">ddpX</name>
    <name evidence="12" type="ORF">JDN41_11970</name>
</gene>
<dbReference type="GO" id="GO:0071555">
    <property type="term" value="P:cell wall organization"/>
    <property type="evidence" value="ECO:0007669"/>
    <property type="project" value="UniProtKB-KW"/>
</dbReference>
<evidence type="ECO:0000256" key="4">
    <source>
        <dbReference type="ARBA" id="ARBA00022801"/>
    </source>
</evidence>
<dbReference type="GO" id="GO:0008270">
    <property type="term" value="F:zinc ion binding"/>
    <property type="evidence" value="ECO:0007669"/>
    <property type="project" value="UniProtKB-UniRule"/>
</dbReference>
<comment type="caution">
    <text evidence="12">The sequence shown here is derived from an EMBL/GenBank/DDBJ whole genome shotgun (WGS) entry which is preliminary data.</text>
</comment>
<feature type="active site" description="Proton donor/acceptor" evidence="9">
    <location>
        <position position="241"/>
    </location>
</feature>
<evidence type="ECO:0000313" key="13">
    <source>
        <dbReference type="Proteomes" id="UP000623250"/>
    </source>
</evidence>
<dbReference type="RefSeq" id="WP_052037218.1">
    <property type="nucleotide sequence ID" value="NZ_JAEMUK010000078.1"/>
</dbReference>
<keyword evidence="2 9" id="KW-0645">Protease</keyword>
<feature type="binding site" evidence="9">
    <location>
        <position position="244"/>
    </location>
    <ligand>
        <name>Zn(2+)</name>
        <dbReference type="ChEBI" id="CHEBI:29105"/>
        <note>catalytic</note>
    </ligand>
</feature>
<comment type="function">
    <text evidence="9 10">Catalyzes hydrolysis of the D-alanyl-D-alanine dipeptide.</text>
</comment>
<evidence type="ECO:0000256" key="3">
    <source>
        <dbReference type="ARBA" id="ARBA00022723"/>
    </source>
</evidence>
<dbReference type="InterPro" id="IPR009045">
    <property type="entry name" value="Zn_M74/Hedgehog-like"/>
</dbReference>
<dbReference type="InterPro" id="IPR000755">
    <property type="entry name" value="A_A_dipeptidase"/>
</dbReference>
<sequence>MNRQSFAATLFYLATALAPASAQAKLPDGFVYLRDVAPDIQQDMRYAGLNNFTGSPVLGYEAAECVLRRDAAEALKRAQRSAQGLGLSLKVFDCYRPERAVRAFGAWARAPENERTKSQYPRLPKEALVPNYIASRSSHSTGLAVDLTLVRQGRSDRPPLVRDNCIAPARGPADEPKGVSNANALALGELAPGELDMGTSFDCFDRASNTAFPGLKPEQRRSRDLLVTLMERAGFTNYPAEWWHFSLARATNRRSYDVPITPRPAR</sequence>
<keyword evidence="6 9" id="KW-0224">Dipeptidase</keyword>
<dbReference type="PANTHER" id="PTHR43126:SF1">
    <property type="entry name" value="D-ALANYL-D-ALANINE DIPEPTIDASE"/>
    <property type="match status" value="1"/>
</dbReference>
<feature type="site" description="Transition state stabilizer" evidence="9">
    <location>
        <position position="96"/>
    </location>
</feature>
<accession>A0A8I1GHP5</accession>
<comment type="catalytic activity">
    <reaction evidence="1 9 10">
        <text>D-alanyl-D-alanine + H2O = 2 D-alanine</text>
        <dbReference type="Rhea" id="RHEA:20661"/>
        <dbReference type="ChEBI" id="CHEBI:15377"/>
        <dbReference type="ChEBI" id="CHEBI:57416"/>
        <dbReference type="ChEBI" id="CHEBI:57822"/>
        <dbReference type="EC" id="3.4.13.22"/>
    </reaction>
</comment>
<dbReference type="GO" id="GO:0160237">
    <property type="term" value="F:D-Ala-D-Ala dipeptidase activity"/>
    <property type="evidence" value="ECO:0007669"/>
    <property type="project" value="UniProtKB-EC"/>
</dbReference>
<evidence type="ECO:0000256" key="7">
    <source>
        <dbReference type="ARBA" id="ARBA00023049"/>
    </source>
</evidence>
<evidence type="ECO:0000256" key="8">
    <source>
        <dbReference type="ARBA" id="ARBA00023316"/>
    </source>
</evidence>
<dbReference type="EMBL" id="JAEMUK010000078">
    <property type="protein sequence ID" value="MBJ7544261.1"/>
    <property type="molecule type" value="Genomic_DNA"/>
</dbReference>
<evidence type="ECO:0000256" key="10">
    <source>
        <dbReference type="PIRNR" id="PIRNR026671"/>
    </source>
</evidence>
<protein>
    <recommendedName>
        <fullName evidence="9 10">D-alanyl-D-alanine dipeptidase</fullName>
        <shortName evidence="9 10">D-Ala-D-Ala dipeptidase</shortName>
        <ecNumber evidence="9 10">3.4.13.22</ecNumber>
    </recommendedName>
</protein>
<keyword evidence="8 10" id="KW-0961">Cell wall biogenesis/degradation</keyword>
<keyword evidence="7 9" id="KW-0482">Metalloprotease</keyword>
<dbReference type="PANTHER" id="PTHR43126">
    <property type="entry name" value="D-ALANYL-D-ALANINE DIPEPTIDASE"/>
    <property type="match status" value="1"/>
</dbReference>
<dbReference type="GO" id="GO:0006508">
    <property type="term" value="P:proteolysis"/>
    <property type="evidence" value="ECO:0007669"/>
    <property type="project" value="UniProtKB-KW"/>
</dbReference>
<evidence type="ECO:0000256" key="9">
    <source>
        <dbReference type="HAMAP-Rule" id="MF_01924"/>
    </source>
</evidence>
<evidence type="ECO:0000256" key="1">
    <source>
        <dbReference type="ARBA" id="ARBA00001362"/>
    </source>
</evidence>
<organism evidence="12 13">
    <name type="scientific">Rhodomicrobium udaipurense</name>
    <dbReference type="NCBI Taxonomy" id="1202716"/>
    <lineage>
        <taxon>Bacteria</taxon>
        <taxon>Pseudomonadati</taxon>
        <taxon>Pseudomonadota</taxon>
        <taxon>Alphaproteobacteria</taxon>
        <taxon>Hyphomicrobiales</taxon>
        <taxon>Hyphomicrobiaceae</taxon>
        <taxon>Rhodomicrobium</taxon>
    </lineage>
</organism>
<dbReference type="Proteomes" id="UP000623250">
    <property type="component" value="Unassembled WGS sequence"/>
</dbReference>
<evidence type="ECO:0000256" key="11">
    <source>
        <dbReference type="SAM" id="SignalP"/>
    </source>
</evidence>
<comment type="cofactor">
    <cofactor evidence="9">
        <name>Zn(2+)</name>
        <dbReference type="ChEBI" id="CHEBI:29105"/>
    </cofactor>
    <text evidence="9">Binds 1 zinc ion per subunit.</text>
</comment>
<dbReference type="AlphaFoldDB" id="A0A8I1GHP5"/>
<feature type="chain" id="PRO_5034211670" description="D-alanyl-D-alanine dipeptidase" evidence="11">
    <location>
        <begin position="25"/>
        <end position="266"/>
    </location>
</feature>
<dbReference type="HAMAP" id="MF_01924">
    <property type="entry name" value="A_A_dipeptidase"/>
    <property type="match status" value="1"/>
</dbReference>
<dbReference type="Gene3D" id="3.30.1380.10">
    <property type="match status" value="1"/>
</dbReference>
<evidence type="ECO:0000256" key="2">
    <source>
        <dbReference type="ARBA" id="ARBA00022670"/>
    </source>
</evidence>
<proteinExistence type="inferred from homology"/>
<keyword evidence="3 9" id="KW-0479">Metal-binding</keyword>
<evidence type="ECO:0000313" key="12">
    <source>
        <dbReference type="EMBL" id="MBJ7544261.1"/>
    </source>
</evidence>
<keyword evidence="13" id="KW-1185">Reference proteome</keyword>
<dbReference type="SUPFAM" id="SSF55166">
    <property type="entry name" value="Hedgehog/DD-peptidase"/>
    <property type="match status" value="1"/>
</dbReference>
<comment type="similarity">
    <text evidence="9 10">Belongs to the peptidase M15D family.</text>
</comment>
<keyword evidence="4 9" id="KW-0378">Hydrolase</keyword>
<dbReference type="PIRSF" id="PIRSF026671">
    <property type="entry name" value="AA_dipeptidase"/>
    <property type="match status" value="1"/>
</dbReference>
<feature type="binding site" evidence="9">
    <location>
        <position position="139"/>
    </location>
    <ligand>
        <name>Zn(2+)</name>
        <dbReference type="ChEBI" id="CHEBI:29105"/>
        <note>catalytic</note>
    </ligand>
</feature>
<dbReference type="CDD" id="cd14817">
    <property type="entry name" value="D-Ala-D-Ala_dipeptidase_VanX"/>
    <property type="match status" value="1"/>
</dbReference>
<feature type="signal peptide" evidence="11">
    <location>
        <begin position="1"/>
        <end position="24"/>
    </location>
</feature>
<feature type="binding site" evidence="9">
    <location>
        <position position="146"/>
    </location>
    <ligand>
        <name>Zn(2+)</name>
        <dbReference type="ChEBI" id="CHEBI:29105"/>
        <note>catalytic</note>
    </ligand>
</feature>
<keyword evidence="5 9" id="KW-0862">Zinc</keyword>
<dbReference type="Pfam" id="PF01427">
    <property type="entry name" value="Peptidase_M15"/>
    <property type="match status" value="2"/>
</dbReference>
<keyword evidence="11" id="KW-0732">Signal</keyword>
<name>A0A8I1GHP5_9HYPH</name>
<evidence type="ECO:0000256" key="5">
    <source>
        <dbReference type="ARBA" id="ARBA00022833"/>
    </source>
</evidence>
<dbReference type="GO" id="GO:0008237">
    <property type="term" value="F:metallopeptidase activity"/>
    <property type="evidence" value="ECO:0007669"/>
    <property type="project" value="UniProtKB-KW"/>
</dbReference>